<evidence type="ECO:0000256" key="10">
    <source>
        <dbReference type="ARBA" id="ARBA00023326"/>
    </source>
</evidence>
<dbReference type="EMBL" id="JAWRVI010000135">
    <property type="protein sequence ID" value="KAK4074943.1"/>
    <property type="molecule type" value="Genomic_DNA"/>
</dbReference>
<dbReference type="InterPro" id="IPR017853">
    <property type="entry name" value="GH"/>
</dbReference>
<comment type="caution">
    <text evidence="13">The sequence shown here is derived from an EMBL/GenBank/DDBJ whole genome shotgun (WGS) entry which is preliminary data.</text>
</comment>
<dbReference type="InterPro" id="IPR011583">
    <property type="entry name" value="Chitinase_II/V-like_cat"/>
</dbReference>
<dbReference type="PANTHER" id="PTHR11177">
    <property type="entry name" value="CHITINASE"/>
    <property type="match status" value="1"/>
</dbReference>
<evidence type="ECO:0000256" key="7">
    <source>
        <dbReference type="ARBA" id="ARBA00023024"/>
    </source>
</evidence>
<accession>A0ABR0BFX1</accession>
<dbReference type="InterPro" id="IPR050314">
    <property type="entry name" value="Glycosyl_Hydrlase_18"/>
</dbReference>
<dbReference type="PROSITE" id="PS01095">
    <property type="entry name" value="GH18_1"/>
    <property type="match status" value="1"/>
</dbReference>
<keyword evidence="7" id="KW-0146">Chitin degradation</keyword>
<dbReference type="SUPFAM" id="SSF51445">
    <property type="entry name" value="(Trans)glycosidases"/>
    <property type="match status" value="1"/>
</dbReference>
<evidence type="ECO:0000259" key="12">
    <source>
        <dbReference type="PROSITE" id="PS51910"/>
    </source>
</evidence>
<name>A0ABR0BFX1_PURLI</name>
<dbReference type="PROSITE" id="PS51910">
    <property type="entry name" value="GH18_2"/>
    <property type="match status" value="1"/>
</dbReference>
<keyword evidence="10" id="KW-0624">Polysaccharide degradation</keyword>
<keyword evidence="5" id="KW-0964">Secreted</keyword>
<dbReference type="PANTHER" id="PTHR11177:SF333">
    <property type="entry name" value="CHITINASE"/>
    <property type="match status" value="1"/>
</dbReference>
<dbReference type="EC" id="3.2.1.14" evidence="4"/>
<protein>
    <recommendedName>
        <fullName evidence="4">chitinase</fullName>
        <ecNumber evidence="4">3.2.1.14</ecNumber>
    </recommendedName>
</protein>
<comment type="subcellular location">
    <subcellularLocation>
        <location evidence="2">Secreted</location>
    </subcellularLocation>
</comment>
<evidence type="ECO:0000256" key="1">
    <source>
        <dbReference type="ARBA" id="ARBA00000822"/>
    </source>
</evidence>
<keyword evidence="14" id="KW-1185">Reference proteome</keyword>
<dbReference type="SUPFAM" id="SSF54556">
    <property type="entry name" value="Chitinase insertion domain"/>
    <property type="match status" value="1"/>
</dbReference>
<dbReference type="InterPro" id="IPR001579">
    <property type="entry name" value="Glyco_hydro_18_chit_AS"/>
</dbReference>
<keyword evidence="8" id="KW-0119">Carbohydrate metabolism</keyword>
<evidence type="ECO:0000256" key="8">
    <source>
        <dbReference type="ARBA" id="ARBA00023277"/>
    </source>
</evidence>
<gene>
    <name evidence="13" type="ORF">Purlil1_12812</name>
</gene>
<dbReference type="Gene3D" id="3.20.20.80">
    <property type="entry name" value="Glycosidases"/>
    <property type="match status" value="1"/>
</dbReference>
<reference evidence="13 14" key="1">
    <citation type="journal article" date="2024" name="Microbiol. Resour. Announc.">
        <title>Genome annotations for the ascomycete fungi Trichoderma harzianum, Trichoderma aggressivum, and Purpureocillium lilacinum.</title>
        <authorList>
            <person name="Beijen E.P.W."/>
            <person name="Ohm R.A."/>
        </authorList>
    </citation>
    <scope>NUCLEOTIDE SEQUENCE [LARGE SCALE GENOMIC DNA]</scope>
    <source>
        <strain evidence="13 14">CBS 150709</strain>
    </source>
</reference>
<dbReference type="Pfam" id="PF00704">
    <property type="entry name" value="Glyco_hydro_18"/>
    <property type="match status" value="1"/>
</dbReference>
<evidence type="ECO:0000256" key="6">
    <source>
        <dbReference type="ARBA" id="ARBA00022801"/>
    </source>
</evidence>
<keyword evidence="6 11" id="KW-0378">Hydrolase</keyword>
<sequence>MVSVVSTTAEFCGDKKVTHKTCSKDNGNARVIGYYEGWVTKRPCNVFWPEQIPIGLYTHINFAFATVNPTTFKIEPAAQADINLYNRLMLLKKKDPNLKIFVALGGWAFNDPGATATTFSDLAASLPRQKVFIESLTSFMSTYGFDGIDMDWEYPAAPDRSGRDVDFDNFPKFMDRLKMSLRSGHKGLTITIPAAYWYLQYFDLKNLPPKAKSVDWFNVMSYDLHGLWDRGNRWTGNFLNAHTNLTEIDLALDLLWRNDINPSQVVMGLGFYGRSFSATSSNCLAPGCTFESAGEKGKCSRENGILLNSEIDQLVKQHGVHPVLFEKEAVKVASWGNQWVAYDDEETLQLKSEYAQTLCLGGLMVWAISHDTKSAKYNKALAKVANRKLKALPVTDSTDNPYDFIDVANPQCKWTNCGEKKTPAVEEKSTCSMRQGVMEQFTVSAAHPPLNFLLADGIPTITVLATILAQKGQSSMQLYAKCKWGPYPMCDSQRGCSGVGGSMSSLLAASSSGSGAGTCNIQGYVGNSLEYQKRKFCCDTSKKKEAFSDCQWYTGTTDLILGDIGLGISGRGSCQSACPADRVRVAMDGGETEAECDTGKRARCCLPSFFDTIEVENPKLENYRDSLKSFIADPKCDNPGPTLDSRSPDLFNPASLSWSVDLLQPRAENSRIKDAEGVLLVLITKTGTAALREAIEKIWNDIVGEKFQHLKFPGLREFVTKLPEYDVAGPIQLSHSIICSPNSWNARSGGGGGTQVVNCTESFCTRQGCDIDQSSAVKRFATKGHVGSRAWLLGGTTTHTRFFDKRQREDYVARLVAPDGETYAVTLTLPPYYAISQRDPEDPIMDEIVDFMSIDDCSNTQLTHYSLPSARFFEMEHVFDGNLMATFMQDAAAGRLRSGETARSGPIAISFFREARTMPLLPNGPPLPGGATYNRLYDRVMECLGSETNTANFVIAVADLNAAKSRLMRLKNTIALERLPGLAKDLGNPRYVLERLRASVAVIVYLNYKGTPNVNRRLTNIINDISSQWQHGQDSWNDIHPTSPVRIADFWREWGPDYFATVTKHTKGFVQAAAQEMRKYWAVGTGDVALQVIEILAILESVLDTLRIDTSGFT</sequence>
<evidence type="ECO:0000256" key="11">
    <source>
        <dbReference type="RuleBase" id="RU000489"/>
    </source>
</evidence>
<evidence type="ECO:0000256" key="9">
    <source>
        <dbReference type="ARBA" id="ARBA00023295"/>
    </source>
</evidence>
<dbReference type="InterPro" id="IPR001223">
    <property type="entry name" value="Glyco_hydro18_cat"/>
</dbReference>
<evidence type="ECO:0000256" key="5">
    <source>
        <dbReference type="ARBA" id="ARBA00022525"/>
    </source>
</evidence>
<dbReference type="InterPro" id="IPR029070">
    <property type="entry name" value="Chitinase_insertion_sf"/>
</dbReference>
<evidence type="ECO:0000256" key="4">
    <source>
        <dbReference type="ARBA" id="ARBA00012729"/>
    </source>
</evidence>
<dbReference type="SMART" id="SM00636">
    <property type="entry name" value="Glyco_18"/>
    <property type="match status" value="1"/>
</dbReference>
<comment type="similarity">
    <text evidence="3">Belongs to the glycosyl hydrolase 18 family. Chitinase class V subfamily.</text>
</comment>
<comment type="catalytic activity">
    <reaction evidence="1">
        <text>Random endo-hydrolysis of N-acetyl-beta-D-glucosaminide (1-&gt;4)-beta-linkages in chitin and chitodextrins.</text>
        <dbReference type="EC" id="3.2.1.14"/>
    </reaction>
</comment>
<keyword evidence="9 11" id="KW-0326">Glycosidase</keyword>
<dbReference type="Gene3D" id="3.10.50.10">
    <property type="match status" value="1"/>
</dbReference>
<proteinExistence type="inferred from homology"/>
<organism evidence="13 14">
    <name type="scientific">Purpureocillium lilacinum</name>
    <name type="common">Paecilomyces lilacinus</name>
    <dbReference type="NCBI Taxonomy" id="33203"/>
    <lineage>
        <taxon>Eukaryota</taxon>
        <taxon>Fungi</taxon>
        <taxon>Dikarya</taxon>
        <taxon>Ascomycota</taxon>
        <taxon>Pezizomycotina</taxon>
        <taxon>Sordariomycetes</taxon>
        <taxon>Hypocreomycetidae</taxon>
        <taxon>Hypocreales</taxon>
        <taxon>Ophiocordycipitaceae</taxon>
        <taxon>Purpureocillium</taxon>
    </lineage>
</organism>
<evidence type="ECO:0000313" key="14">
    <source>
        <dbReference type="Proteomes" id="UP001287286"/>
    </source>
</evidence>
<evidence type="ECO:0000256" key="2">
    <source>
        <dbReference type="ARBA" id="ARBA00004613"/>
    </source>
</evidence>
<evidence type="ECO:0000313" key="13">
    <source>
        <dbReference type="EMBL" id="KAK4074943.1"/>
    </source>
</evidence>
<evidence type="ECO:0000256" key="3">
    <source>
        <dbReference type="ARBA" id="ARBA00008682"/>
    </source>
</evidence>
<feature type="domain" description="GH18" evidence="12">
    <location>
        <begin position="29"/>
        <end position="392"/>
    </location>
</feature>
<dbReference type="Proteomes" id="UP001287286">
    <property type="component" value="Unassembled WGS sequence"/>
</dbReference>